<organism evidence="8 9">
    <name type="scientific">Biomaibacter acetigenes</name>
    <dbReference type="NCBI Taxonomy" id="2316383"/>
    <lineage>
        <taxon>Bacteria</taxon>
        <taxon>Bacillati</taxon>
        <taxon>Bacillota</taxon>
        <taxon>Clostridia</taxon>
        <taxon>Thermosediminibacterales</taxon>
        <taxon>Tepidanaerobacteraceae</taxon>
        <taxon>Biomaibacter</taxon>
    </lineage>
</organism>
<comment type="cofactor">
    <cofactor evidence="6">
        <name>[2Fe-2S] cluster</name>
        <dbReference type="ChEBI" id="CHEBI:190135"/>
    </cofactor>
</comment>
<dbReference type="PROSITE" id="PS01099">
    <property type="entry name" value="COMPLEX1_24K"/>
    <property type="match status" value="1"/>
</dbReference>
<proteinExistence type="inferred from homology"/>
<feature type="binding site" evidence="7">
    <location>
        <position position="92"/>
    </location>
    <ligand>
        <name>[2Fe-2S] cluster</name>
        <dbReference type="ChEBI" id="CHEBI:190135"/>
    </ligand>
</feature>
<dbReference type="PANTHER" id="PTHR43342:SF2">
    <property type="entry name" value="POTENTIAL NAD-REDUCING HYDROGENASE SUBUNIT"/>
    <property type="match status" value="1"/>
</dbReference>
<dbReference type="GO" id="GO:0046872">
    <property type="term" value="F:metal ion binding"/>
    <property type="evidence" value="ECO:0007669"/>
    <property type="project" value="UniProtKB-KW"/>
</dbReference>
<dbReference type="InterPro" id="IPR002023">
    <property type="entry name" value="NuoE-like"/>
</dbReference>
<dbReference type="Pfam" id="PF01257">
    <property type="entry name" value="2Fe-2S_thioredx"/>
    <property type="match status" value="1"/>
</dbReference>
<dbReference type="FunFam" id="3.40.30.10:FF:000015">
    <property type="entry name" value="NADH-quinone oxidoreductase subunit E"/>
    <property type="match status" value="1"/>
</dbReference>
<keyword evidence="9" id="KW-1185">Reference proteome</keyword>
<evidence type="ECO:0000256" key="1">
    <source>
        <dbReference type="ARBA" id="ARBA00010643"/>
    </source>
</evidence>
<evidence type="ECO:0000313" key="9">
    <source>
        <dbReference type="Proteomes" id="UP000280960"/>
    </source>
</evidence>
<keyword evidence="4 7" id="KW-0408">Iron</keyword>
<comment type="similarity">
    <text evidence="1">Belongs to the complex I 24 kDa subunit family.</text>
</comment>
<accession>A0A3G2R6I9</accession>
<dbReference type="RefSeq" id="WP_120765852.1">
    <property type="nucleotide sequence ID" value="NZ_CP033169.1"/>
</dbReference>
<dbReference type="SUPFAM" id="SSF52833">
    <property type="entry name" value="Thioredoxin-like"/>
    <property type="match status" value="1"/>
</dbReference>
<dbReference type="GO" id="GO:0016491">
    <property type="term" value="F:oxidoreductase activity"/>
    <property type="evidence" value="ECO:0007669"/>
    <property type="project" value="UniProtKB-KW"/>
</dbReference>
<protein>
    <submittedName>
        <fullName evidence="8">NADH-quinone oxidoreductase subunit NuoE</fullName>
        <ecNumber evidence="8">1.6.5.11</ecNumber>
    </submittedName>
</protein>
<dbReference type="EMBL" id="CP033169">
    <property type="protein sequence ID" value="AYO31029.1"/>
    <property type="molecule type" value="Genomic_DNA"/>
</dbReference>
<dbReference type="AlphaFoldDB" id="A0A3G2R6I9"/>
<dbReference type="KEGG" id="bacg:D2962_10795"/>
<dbReference type="NCBIfam" id="NF005722">
    <property type="entry name" value="PRK07539.1-2"/>
    <property type="match status" value="1"/>
</dbReference>
<keyword evidence="2 7" id="KW-0001">2Fe-2S</keyword>
<evidence type="ECO:0000256" key="4">
    <source>
        <dbReference type="ARBA" id="ARBA00023004"/>
    </source>
</evidence>
<evidence type="ECO:0000256" key="7">
    <source>
        <dbReference type="PIRSR" id="PIRSR000216-1"/>
    </source>
</evidence>
<dbReference type="Gene3D" id="3.40.30.10">
    <property type="entry name" value="Glutaredoxin"/>
    <property type="match status" value="1"/>
</dbReference>
<evidence type="ECO:0000313" key="8">
    <source>
        <dbReference type="EMBL" id="AYO31029.1"/>
    </source>
</evidence>
<dbReference type="PIRSF" id="PIRSF000216">
    <property type="entry name" value="NADH_DH_24kDa"/>
    <property type="match status" value="1"/>
</dbReference>
<comment type="cofactor">
    <cofactor evidence="7">
        <name>[2Fe-2S] cluster</name>
        <dbReference type="ChEBI" id="CHEBI:190135"/>
    </cofactor>
    <text evidence="7">Binds 1 [2Fe-2S] cluster.</text>
</comment>
<feature type="binding site" evidence="7">
    <location>
        <position position="132"/>
    </location>
    <ligand>
        <name>[2Fe-2S] cluster</name>
        <dbReference type="ChEBI" id="CHEBI:190135"/>
    </ligand>
</feature>
<sequence>MPDKNIFDVSDEDLIWVEQQVEKHGKKKGELIQILRDVQEHFGFIPRKVQVRLSELLDVTLSEIYSIVTFYAFFSLKPKGKYQISCCKGTACYVRGAEKIIEKLSQYLKIQPGDTTDDGLFSLDVIRCLGACGLGPVMMINDDVYARLKPEDITEIISRYEPPFRDYSEVMRQQREEARIKEKFAAEPSRRLAPI</sequence>
<evidence type="ECO:0000256" key="2">
    <source>
        <dbReference type="ARBA" id="ARBA00022714"/>
    </source>
</evidence>
<feature type="binding site" evidence="7">
    <location>
        <position position="128"/>
    </location>
    <ligand>
        <name>[2Fe-2S] cluster</name>
        <dbReference type="ChEBI" id="CHEBI:190135"/>
    </ligand>
</feature>
<dbReference type="InterPro" id="IPR042128">
    <property type="entry name" value="NuoE_dom"/>
</dbReference>
<dbReference type="PANTHER" id="PTHR43342">
    <property type="entry name" value="NADH-QUINONE OXIDOREDUCTASE, E SUBUNIT"/>
    <property type="match status" value="1"/>
</dbReference>
<feature type="binding site" evidence="7">
    <location>
        <position position="87"/>
    </location>
    <ligand>
        <name>[2Fe-2S] cluster</name>
        <dbReference type="ChEBI" id="CHEBI:190135"/>
    </ligand>
</feature>
<evidence type="ECO:0000256" key="3">
    <source>
        <dbReference type="ARBA" id="ARBA00022723"/>
    </source>
</evidence>
<evidence type="ECO:0000256" key="6">
    <source>
        <dbReference type="ARBA" id="ARBA00034078"/>
    </source>
</evidence>
<dbReference type="CDD" id="cd03064">
    <property type="entry name" value="TRX_Fd_NuoE"/>
    <property type="match status" value="1"/>
</dbReference>
<dbReference type="InterPro" id="IPR041921">
    <property type="entry name" value="NuoE_N"/>
</dbReference>
<keyword evidence="8" id="KW-0560">Oxidoreductase</keyword>
<gene>
    <name evidence="8" type="primary">nuoE</name>
    <name evidence="8" type="ORF">D2962_10795</name>
</gene>
<evidence type="ECO:0000256" key="5">
    <source>
        <dbReference type="ARBA" id="ARBA00023014"/>
    </source>
</evidence>
<reference evidence="8 9" key="1">
    <citation type="submission" date="2018-10" db="EMBL/GenBank/DDBJ databases">
        <authorList>
            <person name="Zhang X."/>
        </authorList>
    </citation>
    <scope>NUCLEOTIDE SEQUENCE [LARGE SCALE GENOMIC DNA]</scope>
    <source>
        <strain evidence="8 9">SK-G1</strain>
    </source>
</reference>
<dbReference type="EC" id="1.6.5.11" evidence="8"/>
<name>A0A3G2R6I9_9FIRM</name>
<dbReference type="GO" id="GO:0051537">
    <property type="term" value="F:2 iron, 2 sulfur cluster binding"/>
    <property type="evidence" value="ECO:0007669"/>
    <property type="project" value="UniProtKB-KW"/>
</dbReference>
<keyword evidence="3 7" id="KW-0479">Metal-binding</keyword>
<dbReference type="InterPro" id="IPR028431">
    <property type="entry name" value="NADP_DH_HndA-like"/>
</dbReference>
<dbReference type="Proteomes" id="UP000280960">
    <property type="component" value="Chromosome"/>
</dbReference>
<dbReference type="InterPro" id="IPR036249">
    <property type="entry name" value="Thioredoxin-like_sf"/>
</dbReference>
<keyword evidence="5 7" id="KW-0411">Iron-sulfur</keyword>
<dbReference type="Gene3D" id="1.10.10.1590">
    <property type="entry name" value="NADH-quinone oxidoreductase subunit E"/>
    <property type="match status" value="1"/>
</dbReference>